<comment type="caution">
    <text evidence="3">The sequence shown here is derived from an EMBL/GenBank/DDBJ whole genome shotgun (WGS) entry which is preliminary data.</text>
</comment>
<dbReference type="Proteomes" id="UP001157161">
    <property type="component" value="Unassembled WGS sequence"/>
</dbReference>
<dbReference type="AlphaFoldDB" id="A0AA38CV43"/>
<protein>
    <submittedName>
        <fullName evidence="3">Uncharacterized protein</fullName>
    </submittedName>
</protein>
<keyword evidence="4" id="KW-1185">Reference proteome</keyword>
<feature type="transmembrane region" description="Helical" evidence="2">
    <location>
        <begin position="146"/>
        <end position="168"/>
    </location>
</feature>
<evidence type="ECO:0000256" key="1">
    <source>
        <dbReference type="SAM" id="MobiDB-lite"/>
    </source>
</evidence>
<evidence type="ECO:0000256" key="2">
    <source>
        <dbReference type="SAM" id="Phobius"/>
    </source>
</evidence>
<reference evidence="3" key="1">
    <citation type="journal article" date="2014" name="Int. J. Syst. Evol. Microbiol.">
        <title>Complete genome sequence of Corynebacterium casei LMG S-19264T (=DSM 44701T), isolated from a smear-ripened cheese.</title>
        <authorList>
            <consortium name="US DOE Joint Genome Institute (JGI-PGF)"/>
            <person name="Walter F."/>
            <person name="Albersmeier A."/>
            <person name="Kalinowski J."/>
            <person name="Ruckert C."/>
        </authorList>
    </citation>
    <scope>NUCLEOTIDE SEQUENCE</scope>
    <source>
        <strain evidence="3">NBRC 112290</strain>
    </source>
</reference>
<accession>A0AA38CV43</accession>
<feature type="transmembrane region" description="Helical" evidence="2">
    <location>
        <begin position="120"/>
        <end position="140"/>
    </location>
</feature>
<proteinExistence type="predicted"/>
<gene>
    <name evidence="3" type="ORF">GCM10025875_32410</name>
</gene>
<reference evidence="3" key="2">
    <citation type="submission" date="2023-02" db="EMBL/GenBank/DDBJ databases">
        <authorList>
            <person name="Sun Q."/>
            <person name="Mori K."/>
        </authorList>
    </citation>
    <scope>NUCLEOTIDE SEQUENCE</scope>
    <source>
        <strain evidence="3">NBRC 112290</strain>
    </source>
</reference>
<name>A0AA38CV43_9MICO</name>
<dbReference type="EMBL" id="BSUM01000001">
    <property type="protein sequence ID" value="GMA33249.1"/>
    <property type="molecule type" value="Genomic_DNA"/>
</dbReference>
<feature type="region of interest" description="Disordered" evidence="1">
    <location>
        <begin position="31"/>
        <end position="62"/>
    </location>
</feature>
<evidence type="ECO:0000313" key="4">
    <source>
        <dbReference type="Proteomes" id="UP001157161"/>
    </source>
</evidence>
<evidence type="ECO:0000313" key="3">
    <source>
        <dbReference type="EMBL" id="GMA33249.1"/>
    </source>
</evidence>
<keyword evidence="2" id="KW-1133">Transmembrane helix</keyword>
<sequence length="335" mass="35743">MRLLVVPAHHRPVLAGVGAPGVERVPADEADELDGGVHPTSLGRGCDARGATGSAADRDHPRGAAATYGGGMALNLDVEPLRRRPTRQEIAQVRRDAAAGTFGPGQDGAVEVHGKARSNALAAAAIVGGVFALTSLVIAFADPDLFSMSIWVGLFFVVLVAGGIFLGTSVQRARRWRRHATMAAFARANGMTLRLVASGEEVPPSILEGKGSSPKVVHHDVVTRVDEAGHLVVGTRVRQVSERRSTNEGSYSIDVPHHLVWAALRPVHEITPRQQGVARREIGDLGQVRARIKDSWVVVSVEHKKDPLDRLPELLIHLGRAAAALERERGPQDAL</sequence>
<keyword evidence="2" id="KW-0472">Membrane</keyword>
<keyword evidence="2" id="KW-0812">Transmembrane</keyword>
<organism evidence="3 4">
    <name type="scientific">Litorihabitans aurantiacus</name>
    <dbReference type="NCBI Taxonomy" id="1930061"/>
    <lineage>
        <taxon>Bacteria</taxon>
        <taxon>Bacillati</taxon>
        <taxon>Actinomycetota</taxon>
        <taxon>Actinomycetes</taxon>
        <taxon>Micrococcales</taxon>
        <taxon>Beutenbergiaceae</taxon>
        <taxon>Litorihabitans</taxon>
    </lineage>
</organism>